<feature type="domain" description="F420-non-reducing hydrogenase iron-sulfur subunit D" evidence="5">
    <location>
        <begin position="3"/>
        <end position="49"/>
    </location>
</feature>
<name>A0ABM7WCA1_9BACT</name>
<keyword evidence="2" id="KW-0560">Oxidoreductase</keyword>
<protein>
    <recommendedName>
        <fullName evidence="5">F420-non-reducing hydrogenase iron-sulfur subunit D domain-containing protein</fullName>
    </recommendedName>
</protein>
<evidence type="ECO:0000313" key="6">
    <source>
        <dbReference type="EMBL" id="BDD88534.1"/>
    </source>
</evidence>
<keyword evidence="7" id="KW-1185">Reference proteome</keyword>
<dbReference type="Proteomes" id="UP000830055">
    <property type="component" value="Chromosome"/>
</dbReference>
<organism evidence="6 7">
    <name type="scientific">Desulfofustis limnaeus</name>
    <dbReference type="NCBI Taxonomy" id="2740163"/>
    <lineage>
        <taxon>Bacteria</taxon>
        <taxon>Pseudomonadati</taxon>
        <taxon>Thermodesulfobacteriota</taxon>
        <taxon>Desulfobulbia</taxon>
        <taxon>Desulfobulbales</taxon>
        <taxon>Desulfocapsaceae</taxon>
        <taxon>Desulfofustis</taxon>
    </lineage>
</organism>
<keyword evidence="4" id="KW-0411">Iron-sulfur</keyword>
<gene>
    <name evidence="6" type="ORF">DPPLL_28990</name>
</gene>
<evidence type="ECO:0000313" key="7">
    <source>
        <dbReference type="Proteomes" id="UP000830055"/>
    </source>
</evidence>
<keyword evidence="3" id="KW-0408">Iron</keyword>
<evidence type="ECO:0000256" key="4">
    <source>
        <dbReference type="ARBA" id="ARBA00023014"/>
    </source>
</evidence>
<dbReference type="EMBL" id="AP025516">
    <property type="protein sequence ID" value="BDD88534.1"/>
    <property type="molecule type" value="Genomic_DNA"/>
</dbReference>
<keyword evidence="1" id="KW-0479">Metal-binding</keyword>
<sequence>MARSDMITEILEDYGYEPERFAITWVSSAEPDKFVKAVNEMTARVKKLGPAHSNAQAA</sequence>
<dbReference type="InterPro" id="IPR003813">
    <property type="entry name" value="MvhD/FlpD"/>
</dbReference>
<evidence type="ECO:0000256" key="2">
    <source>
        <dbReference type="ARBA" id="ARBA00023002"/>
    </source>
</evidence>
<evidence type="ECO:0000259" key="5">
    <source>
        <dbReference type="Pfam" id="PF02662"/>
    </source>
</evidence>
<dbReference type="Pfam" id="PF02662">
    <property type="entry name" value="FlpD"/>
    <property type="match status" value="1"/>
</dbReference>
<reference evidence="6 7" key="1">
    <citation type="submission" date="2022-01" db="EMBL/GenBank/DDBJ databases">
        <title>Desulfofustis limnae sp. nov., a novel mesophilic sulfate-reducing bacterium isolated from marsh soil.</title>
        <authorList>
            <person name="Watanabe M."/>
            <person name="Takahashi A."/>
            <person name="Kojima H."/>
            <person name="Fukui M."/>
        </authorList>
    </citation>
    <scope>NUCLEOTIDE SEQUENCE [LARGE SCALE GENOMIC DNA]</scope>
    <source>
        <strain evidence="6 7">PPLL</strain>
    </source>
</reference>
<proteinExistence type="predicted"/>
<evidence type="ECO:0000256" key="3">
    <source>
        <dbReference type="ARBA" id="ARBA00023004"/>
    </source>
</evidence>
<accession>A0ABM7WCA1</accession>
<evidence type="ECO:0000256" key="1">
    <source>
        <dbReference type="ARBA" id="ARBA00022723"/>
    </source>
</evidence>